<name>A0A5A5TCA1_9CHLR</name>
<evidence type="ECO:0000313" key="2">
    <source>
        <dbReference type="EMBL" id="GCF08639.1"/>
    </source>
</evidence>
<proteinExistence type="predicted"/>
<keyword evidence="1" id="KW-0812">Transmembrane</keyword>
<organism evidence="2 3">
    <name type="scientific">Dictyobacter arantiisoli</name>
    <dbReference type="NCBI Taxonomy" id="2014874"/>
    <lineage>
        <taxon>Bacteria</taxon>
        <taxon>Bacillati</taxon>
        <taxon>Chloroflexota</taxon>
        <taxon>Ktedonobacteria</taxon>
        <taxon>Ktedonobacterales</taxon>
        <taxon>Dictyobacteraceae</taxon>
        <taxon>Dictyobacter</taxon>
    </lineage>
</organism>
<dbReference type="Proteomes" id="UP000322530">
    <property type="component" value="Unassembled WGS sequence"/>
</dbReference>
<dbReference type="RefSeq" id="WP_172632042.1">
    <property type="nucleotide sequence ID" value="NZ_BIXY01000028.1"/>
</dbReference>
<dbReference type="EMBL" id="BIXY01000028">
    <property type="protein sequence ID" value="GCF08639.1"/>
    <property type="molecule type" value="Genomic_DNA"/>
</dbReference>
<feature type="transmembrane region" description="Helical" evidence="1">
    <location>
        <begin position="32"/>
        <end position="53"/>
    </location>
</feature>
<sequence length="319" mass="35373">MDATVTALQKEQLAQQVEQLKNQNSWSAWTNLATPLSILIGLSTVLGGVWRYLRDQQAEREKRYEAERQQRVDQQAEREKQVEERFQKVVEGLGSTSEASQVGAAILLRTFVREGKGYEQFYSQAFDLAVAHLRLRTINPKVPEPLTSLSQALVTVLKESYPLARDWLKEHPRYLDAARIQLDHAYLSSADLQRFWIPKASLRKATLRSTNLRKANLNGVNFSGANLCGANLAGADLYGANLCEADLNGADLTNVDLSTVKVWTNARLYNVKGVTQAQLEACKEKGAIIGHAIVSPSDSHDVEQVAVKAPTIPNTLASF</sequence>
<comment type="caution">
    <text evidence="2">The sequence shown here is derived from an EMBL/GenBank/DDBJ whole genome shotgun (WGS) entry which is preliminary data.</text>
</comment>
<dbReference type="PANTHER" id="PTHR14136:SF17">
    <property type="entry name" value="BTB_POZ DOMAIN-CONTAINING PROTEIN KCTD9"/>
    <property type="match status" value="1"/>
</dbReference>
<dbReference type="PANTHER" id="PTHR14136">
    <property type="entry name" value="BTB_POZ DOMAIN-CONTAINING PROTEIN KCTD9"/>
    <property type="match status" value="1"/>
</dbReference>
<evidence type="ECO:0008006" key="4">
    <source>
        <dbReference type="Google" id="ProtNLM"/>
    </source>
</evidence>
<keyword evidence="1" id="KW-1133">Transmembrane helix</keyword>
<dbReference type="SUPFAM" id="SSF141571">
    <property type="entry name" value="Pentapeptide repeat-like"/>
    <property type="match status" value="1"/>
</dbReference>
<dbReference type="AlphaFoldDB" id="A0A5A5TCA1"/>
<dbReference type="InterPro" id="IPR051082">
    <property type="entry name" value="Pentapeptide-BTB/POZ_domain"/>
</dbReference>
<gene>
    <name evidence="2" type="ORF">KDI_22030</name>
</gene>
<evidence type="ECO:0000256" key="1">
    <source>
        <dbReference type="SAM" id="Phobius"/>
    </source>
</evidence>
<evidence type="ECO:0000313" key="3">
    <source>
        <dbReference type="Proteomes" id="UP000322530"/>
    </source>
</evidence>
<reference evidence="2 3" key="1">
    <citation type="submission" date="2019-01" db="EMBL/GenBank/DDBJ databases">
        <title>Draft genome sequence of Dictyobacter sp. Uno17.</title>
        <authorList>
            <person name="Wang C.M."/>
            <person name="Zheng Y."/>
            <person name="Sakai Y."/>
            <person name="Abe K."/>
            <person name="Yokota A."/>
            <person name="Yabe S."/>
        </authorList>
    </citation>
    <scope>NUCLEOTIDE SEQUENCE [LARGE SCALE GENOMIC DNA]</scope>
    <source>
        <strain evidence="2 3">Uno17</strain>
    </source>
</reference>
<dbReference type="Gene3D" id="2.160.20.80">
    <property type="entry name" value="E3 ubiquitin-protein ligase SopA"/>
    <property type="match status" value="1"/>
</dbReference>
<accession>A0A5A5TCA1</accession>
<protein>
    <recommendedName>
        <fullName evidence="4">Pentapeptide repeat-containing protein</fullName>
    </recommendedName>
</protein>
<keyword evidence="3" id="KW-1185">Reference proteome</keyword>
<dbReference type="InterPro" id="IPR001646">
    <property type="entry name" value="5peptide_repeat"/>
</dbReference>
<keyword evidence="1" id="KW-0472">Membrane</keyword>
<dbReference type="Pfam" id="PF00805">
    <property type="entry name" value="Pentapeptide"/>
    <property type="match status" value="1"/>
</dbReference>